<feature type="non-terminal residue" evidence="14">
    <location>
        <position position="367"/>
    </location>
</feature>
<evidence type="ECO:0000256" key="5">
    <source>
        <dbReference type="ARBA" id="ARBA00022448"/>
    </source>
</evidence>
<evidence type="ECO:0000256" key="4">
    <source>
        <dbReference type="ARBA" id="ARBA00016962"/>
    </source>
</evidence>
<name>A0AA43UD23_9LACT</name>
<dbReference type="Pfam" id="PF02687">
    <property type="entry name" value="FtsX"/>
    <property type="match status" value="1"/>
</dbReference>
<organism evidence="14 15">
    <name type="scientific">Atopococcus tabaci</name>
    <dbReference type="NCBI Taxonomy" id="269774"/>
    <lineage>
        <taxon>Bacteria</taxon>
        <taxon>Bacillati</taxon>
        <taxon>Bacillota</taxon>
        <taxon>Bacilli</taxon>
        <taxon>Lactobacillales</taxon>
        <taxon>Carnobacteriaceae</taxon>
        <taxon>Atopococcus</taxon>
    </lineage>
</organism>
<comment type="caution">
    <text evidence="14">The sequence shown here is derived from an EMBL/GenBank/DDBJ whole genome shotgun (WGS) entry which is preliminary data.</text>
</comment>
<dbReference type="PANTHER" id="PTHR43738:SF1">
    <property type="entry name" value="HEMIN TRANSPORT SYSTEM PERMEASE PROTEIN HRTB-RELATED"/>
    <property type="match status" value="1"/>
</dbReference>
<evidence type="ECO:0000259" key="12">
    <source>
        <dbReference type="Pfam" id="PF02687"/>
    </source>
</evidence>
<comment type="subunit">
    <text evidence="3">The complex is composed of two ATP-binding proteins (HrtA), two transmembrane proteins (HrtB) and a solute-binding protein.</text>
</comment>
<comment type="similarity">
    <text evidence="2">Belongs to the ABC-4 integral membrane protein family. HrtB subfamily.</text>
</comment>
<keyword evidence="6" id="KW-1003">Cell membrane</keyword>
<keyword evidence="15" id="KW-1185">Reference proteome</keyword>
<dbReference type="InterPro" id="IPR051125">
    <property type="entry name" value="ABC-4/HrtB_transporter"/>
</dbReference>
<evidence type="ECO:0000256" key="10">
    <source>
        <dbReference type="ARBA" id="ARBA00024973"/>
    </source>
</evidence>
<evidence type="ECO:0000256" key="1">
    <source>
        <dbReference type="ARBA" id="ARBA00004651"/>
    </source>
</evidence>
<sequence>MKNLLNELPKKNLENQFGRSVSIFILVMILAFSLFLATFITMSLRNGMQSMEARMGADVIVMPRDSENEYEGALISGTPSNFYMEKEYMEQIAQVDSVEKYSPQVYVTSADASCCTAPIQIIGIDSATDFSVKPWLTQEVSGDLADDEVFAGKSILGEVGETIQVYDKNYTIKGKLSDTGLGFDESVFLNLEEAREIAEKAKEFGLVAEEANSDEYISNIMVDTVDSVKVSQAVADINRELAGTSVRAQSTSDMISMFSNQMSQTTKYILIIVILLWILSLVILFIVFSIMVRSRSDEWQAMKIIGASKKQLLNIVQKESTILSVSGAFAGVILAVVVALLFKQNIESAVELPILTPNLVVTLLIAG</sequence>
<keyword evidence="8 11" id="KW-1133">Transmembrane helix</keyword>
<keyword evidence="5" id="KW-0813">Transport</keyword>
<evidence type="ECO:0000256" key="8">
    <source>
        <dbReference type="ARBA" id="ARBA00022989"/>
    </source>
</evidence>
<dbReference type="InterPro" id="IPR003838">
    <property type="entry name" value="ABC3_permease_C"/>
</dbReference>
<dbReference type="InterPro" id="IPR025857">
    <property type="entry name" value="MacB_PCD"/>
</dbReference>
<evidence type="ECO:0000256" key="6">
    <source>
        <dbReference type="ARBA" id="ARBA00022475"/>
    </source>
</evidence>
<evidence type="ECO:0000256" key="11">
    <source>
        <dbReference type="SAM" id="Phobius"/>
    </source>
</evidence>
<evidence type="ECO:0000313" key="14">
    <source>
        <dbReference type="EMBL" id="MDO5457744.1"/>
    </source>
</evidence>
<reference evidence="14" key="1">
    <citation type="submission" date="2023-07" db="EMBL/GenBank/DDBJ databases">
        <title>Between Cages and Wild: Unraveling the Impact of Captivity on Animal Microbiomes and Antimicrobial Resistance.</title>
        <authorList>
            <person name="Schmartz G.P."/>
            <person name="Rehner J."/>
            <person name="Schuff M.J."/>
            <person name="Becker S.L."/>
            <person name="Kravczyk M."/>
            <person name="Gurevich A."/>
            <person name="Francke R."/>
            <person name="Mueller R."/>
            <person name="Keller V."/>
            <person name="Keller A."/>
        </authorList>
    </citation>
    <scope>NUCLEOTIDE SEQUENCE</scope>
    <source>
        <strain evidence="14">S39M_St_73</strain>
    </source>
</reference>
<feature type="domain" description="ABC3 transporter permease C-terminal" evidence="12">
    <location>
        <begin position="271"/>
        <end position="364"/>
    </location>
</feature>
<dbReference type="PANTHER" id="PTHR43738">
    <property type="entry name" value="ABC TRANSPORTER, MEMBRANE PROTEIN"/>
    <property type="match status" value="1"/>
</dbReference>
<gene>
    <name evidence="14" type="ORF">Q4F26_05285</name>
</gene>
<proteinExistence type="inferred from homology"/>
<dbReference type="Proteomes" id="UP001171751">
    <property type="component" value="Unassembled WGS sequence"/>
</dbReference>
<accession>A0AA43UD23</accession>
<keyword evidence="9 11" id="KW-0472">Membrane</keyword>
<comment type="subcellular location">
    <subcellularLocation>
        <location evidence="1">Cell membrane</location>
        <topology evidence="1">Multi-pass membrane protein</topology>
    </subcellularLocation>
</comment>
<dbReference type="EMBL" id="JAUNQW010000024">
    <property type="protein sequence ID" value="MDO5457744.1"/>
    <property type="molecule type" value="Genomic_DNA"/>
</dbReference>
<feature type="domain" description="MacB-like periplasmic core" evidence="13">
    <location>
        <begin position="33"/>
        <end position="239"/>
    </location>
</feature>
<dbReference type="GO" id="GO:0005886">
    <property type="term" value="C:plasma membrane"/>
    <property type="evidence" value="ECO:0007669"/>
    <property type="project" value="UniProtKB-SubCell"/>
</dbReference>
<feature type="transmembrane region" description="Helical" evidence="11">
    <location>
        <begin position="20"/>
        <end position="44"/>
    </location>
</feature>
<evidence type="ECO:0000259" key="13">
    <source>
        <dbReference type="Pfam" id="PF12704"/>
    </source>
</evidence>
<dbReference type="Pfam" id="PF12704">
    <property type="entry name" value="MacB_PCD"/>
    <property type="match status" value="1"/>
</dbReference>
<comment type="function">
    <text evidence="10">Part of the ABC transporter complex hrt involved in hemin import. Responsible for the translocation of the substrate across the membrane.</text>
</comment>
<feature type="transmembrane region" description="Helical" evidence="11">
    <location>
        <begin position="322"/>
        <end position="342"/>
    </location>
</feature>
<evidence type="ECO:0000256" key="9">
    <source>
        <dbReference type="ARBA" id="ARBA00023136"/>
    </source>
</evidence>
<evidence type="ECO:0000256" key="7">
    <source>
        <dbReference type="ARBA" id="ARBA00022692"/>
    </source>
</evidence>
<dbReference type="AlphaFoldDB" id="A0AA43UD23"/>
<evidence type="ECO:0000256" key="3">
    <source>
        <dbReference type="ARBA" id="ARBA00011131"/>
    </source>
</evidence>
<keyword evidence="7 11" id="KW-0812">Transmembrane</keyword>
<evidence type="ECO:0000256" key="2">
    <source>
        <dbReference type="ARBA" id="ARBA00008697"/>
    </source>
</evidence>
<evidence type="ECO:0000313" key="15">
    <source>
        <dbReference type="Proteomes" id="UP001171751"/>
    </source>
</evidence>
<protein>
    <recommendedName>
        <fullName evidence="4">Putative hemin transport system permease protein HrtB</fullName>
    </recommendedName>
</protein>
<feature type="transmembrane region" description="Helical" evidence="11">
    <location>
        <begin position="268"/>
        <end position="292"/>
    </location>
</feature>